<dbReference type="KEGG" id="psl:Psta_0867"/>
<keyword evidence="1" id="KW-0175">Coiled coil</keyword>
<evidence type="ECO:0000313" key="4">
    <source>
        <dbReference type="Proteomes" id="UP000001887"/>
    </source>
</evidence>
<dbReference type="STRING" id="530564.Psta_0867"/>
<reference evidence="3 4" key="1">
    <citation type="journal article" date="2009" name="Stand. Genomic Sci.">
        <title>Complete genome sequence of Pirellula staleyi type strain (ATCC 27377).</title>
        <authorList>
            <person name="Clum A."/>
            <person name="Tindall B.J."/>
            <person name="Sikorski J."/>
            <person name="Ivanova N."/>
            <person name="Mavrommatis K."/>
            <person name="Lucas S."/>
            <person name="Glavina del Rio T."/>
            <person name="Nolan M."/>
            <person name="Chen F."/>
            <person name="Tice H."/>
            <person name="Pitluck S."/>
            <person name="Cheng J.F."/>
            <person name="Chertkov O."/>
            <person name="Brettin T."/>
            <person name="Han C."/>
            <person name="Detter J.C."/>
            <person name="Kuske C."/>
            <person name="Bruce D."/>
            <person name="Goodwin L."/>
            <person name="Ovchinikova G."/>
            <person name="Pati A."/>
            <person name="Mikhailova N."/>
            <person name="Chen A."/>
            <person name="Palaniappan K."/>
            <person name="Land M."/>
            <person name="Hauser L."/>
            <person name="Chang Y.J."/>
            <person name="Jeffries C.D."/>
            <person name="Chain P."/>
            <person name="Rohde M."/>
            <person name="Goker M."/>
            <person name="Bristow J."/>
            <person name="Eisen J.A."/>
            <person name="Markowitz V."/>
            <person name="Hugenholtz P."/>
            <person name="Kyrpides N.C."/>
            <person name="Klenk H.P."/>
            <person name="Lapidus A."/>
        </authorList>
    </citation>
    <scope>NUCLEOTIDE SEQUENCE [LARGE SCALE GENOMIC DNA]</scope>
    <source>
        <strain evidence="4">ATCC 27377 / DSM 6068 / ICPB 4128</strain>
    </source>
</reference>
<dbReference type="Pfam" id="PF14300">
    <property type="entry name" value="DMP19"/>
    <property type="match status" value="1"/>
</dbReference>
<keyword evidence="4" id="KW-1185">Reference proteome</keyword>
<feature type="domain" description="DNA mimic protein DMP19 C-terminal" evidence="2">
    <location>
        <begin position="377"/>
        <end position="488"/>
    </location>
</feature>
<organism evidence="3 4">
    <name type="scientific">Pirellula staleyi (strain ATCC 27377 / DSM 6068 / ICPB 4128)</name>
    <name type="common">Pirella staleyi</name>
    <dbReference type="NCBI Taxonomy" id="530564"/>
    <lineage>
        <taxon>Bacteria</taxon>
        <taxon>Pseudomonadati</taxon>
        <taxon>Planctomycetota</taxon>
        <taxon>Planctomycetia</taxon>
        <taxon>Pirellulales</taxon>
        <taxon>Pirellulaceae</taxon>
        <taxon>Pirellula</taxon>
    </lineage>
</organism>
<dbReference type="Pfam" id="PF13646">
    <property type="entry name" value="HEAT_2"/>
    <property type="match status" value="1"/>
</dbReference>
<dbReference type="HOGENOM" id="CLU_551906_0_0_0"/>
<dbReference type="Gene3D" id="1.25.10.10">
    <property type="entry name" value="Leucine-rich Repeat Variant"/>
    <property type="match status" value="1"/>
</dbReference>
<dbReference type="InterPro" id="IPR025402">
    <property type="entry name" value="DMP19_C"/>
</dbReference>
<feature type="coiled-coil region" evidence="1">
    <location>
        <begin position="43"/>
        <end position="70"/>
    </location>
</feature>
<dbReference type="Gene3D" id="1.20.1420.60">
    <property type="match status" value="1"/>
</dbReference>
<dbReference type="AlphaFoldDB" id="D2R6H4"/>
<name>D2R6H4_PIRSD</name>
<evidence type="ECO:0000259" key="2">
    <source>
        <dbReference type="Pfam" id="PF14300"/>
    </source>
</evidence>
<dbReference type="EMBL" id="CP001848">
    <property type="protein sequence ID" value="ADB15552.1"/>
    <property type="molecule type" value="Genomic_DNA"/>
</dbReference>
<evidence type="ECO:0000313" key="3">
    <source>
        <dbReference type="EMBL" id="ADB15552.1"/>
    </source>
</evidence>
<protein>
    <recommendedName>
        <fullName evidence="2">DNA mimic protein DMP19 C-terminal domain-containing protein</fullName>
    </recommendedName>
</protein>
<dbReference type="InterPro" id="IPR011989">
    <property type="entry name" value="ARM-like"/>
</dbReference>
<dbReference type="Proteomes" id="UP000001887">
    <property type="component" value="Chromosome"/>
</dbReference>
<dbReference type="OrthoDB" id="208245at2"/>
<dbReference type="eggNOG" id="COG1413">
    <property type="taxonomic scope" value="Bacteria"/>
</dbReference>
<proteinExistence type="predicted"/>
<dbReference type="InterPro" id="IPR016024">
    <property type="entry name" value="ARM-type_fold"/>
</dbReference>
<dbReference type="SUPFAM" id="SSF48371">
    <property type="entry name" value="ARM repeat"/>
    <property type="match status" value="1"/>
</dbReference>
<gene>
    <name evidence="3" type="ordered locus">Psta_0867</name>
</gene>
<accession>D2R6H4</accession>
<evidence type="ECO:0000256" key="1">
    <source>
        <dbReference type="SAM" id="Coils"/>
    </source>
</evidence>
<sequence length="494" mass="55293" precursor="true">MRVLLLLVVTFFGVSIVSAFAGLCIFIALNKEGPPPAREQASTQSTNLEIAEWQREMRRTQQKNNAAIRAARRWSDSKLARHVRDYVLAGTSWDDDEEIYPVQVLLALGPRVHEPVLALVNDRSLYPQLVRERRYESWSDFPFERACQLLGETPPPSAVEGLIPFQNDPEPKIRNIAANTMAKIGTGSIVPYLRIALVDSDEQVARSAVNGLRVALERKNLAPHVQKMIVPDLKQLLRQGKWLGNVASLLTLLDPADSPQFFLSSEVLRADSPAIGEVLIEILGQKITVPPDQLQALIAGLETKTMEYPTDYALGNALRLVGRQQLPEAESFLRQRISHENVGVAYGAADGLLNLAGLEDFESKIWVYEDDASEPVLNQQQKLYQLVWDTDSAISDSGIFWYFQSSSGDRWREALASFETLGLKEHHAILSEAVALFGSDGPAADLETRTRQMKARFSEEGTEFEALDARYFETEESLKIHTTNYVLENVDAFR</sequence>